<dbReference type="AlphaFoldDB" id="A0A0H3KUU3"/>
<dbReference type="SUPFAM" id="SSF53720">
    <property type="entry name" value="ALDH-like"/>
    <property type="match status" value="1"/>
</dbReference>
<dbReference type="InterPro" id="IPR044148">
    <property type="entry name" value="ALDH_GabD1-like"/>
</dbReference>
<keyword evidence="3 5" id="KW-0560">Oxidoreductase</keyword>
<sequence>MAGYPAMLFLSLTKEHSMSSYQSINPANNQLMKSWPSHDSAAVSHALETADRLYHSDWSKGDIQPRLQVLKKLADLIDDRAEELAAIASKEMGKLIGQSRGEVQICSQIARYYAEHAERILKPQPYDSELGEAWVEYHPIGVLVAVEPWNFPYYQLMRVLAPNLALGNPVLAKHANIVPHCADVFEKLVREAGAPEGAWTNLFISTDQVAELIADDRVQGVALTGSERAGSAVAEQAGKHLKKSTLELGGNDVFVVTEDADLDEAVRQGVQARLSNCGQVCTAAKRFILNEKIADTFIDKFSAAMNAATLGDPLDEKTTLGPLSSADARDRLVKQVDEAVAKGARLITGGKAVAGVGCFYQPTVLTHITRDNPAYFEEFFGPVAQMYVVANDEEAVALANDSHYGLGGSVWTQDIARGRKLASAIETGMVFINSQSDTSAELPFGGVKRSGYGRELSDLGIKEFANQKLVVVAGQAG</sequence>
<dbReference type="InterPro" id="IPR047110">
    <property type="entry name" value="GABD/Sad-like"/>
</dbReference>
<dbReference type="PATRIC" id="fig|932677.3.peg.819"/>
<accession>A0A0H3KUU3</accession>
<proteinExistence type="inferred from homology"/>
<dbReference type="GO" id="GO:0004030">
    <property type="term" value="F:aldehyde dehydrogenase [NAD(P)+] activity"/>
    <property type="evidence" value="ECO:0007669"/>
    <property type="project" value="InterPro"/>
</dbReference>
<dbReference type="Proteomes" id="UP000006690">
    <property type="component" value="Chromosome"/>
</dbReference>
<dbReference type="eggNOG" id="COG1012">
    <property type="taxonomic scope" value="Bacteria"/>
</dbReference>
<dbReference type="PANTHER" id="PTHR43217">
    <property type="entry name" value="SUCCINATE SEMIALDEHYDE DEHYDROGENASE [NAD(P)+] SAD"/>
    <property type="match status" value="1"/>
</dbReference>
<dbReference type="EMBL" id="AP012032">
    <property type="protein sequence ID" value="BAK10811.1"/>
    <property type="molecule type" value="Genomic_DNA"/>
</dbReference>
<dbReference type="InterPro" id="IPR029510">
    <property type="entry name" value="Ald_DH_CS_GLU"/>
</dbReference>
<evidence type="ECO:0000256" key="3">
    <source>
        <dbReference type="ARBA" id="ARBA00023002"/>
    </source>
</evidence>
<evidence type="ECO:0000313" key="8">
    <source>
        <dbReference type="Proteomes" id="UP000006690"/>
    </source>
</evidence>
<dbReference type="PROSITE" id="PS00070">
    <property type="entry name" value="ALDEHYDE_DEHYDR_CYS"/>
    <property type="match status" value="1"/>
</dbReference>
<dbReference type="Gene3D" id="3.40.605.10">
    <property type="entry name" value="Aldehyde Dehydrogenase, Chain A, domain 1"/>
    <property type="match status" value="1"/>
</dbReference>
<dbReference type="InterPro" id="IPR016163">
    <property type="entry name" value="Ald_DH_C"/>
</dbReference>
<dbReference type="InterPro" id="IPR015590">
    <property type="entry name" value="Aldehyde_DH_dom"/>
</dbReference>
<dbReference type="Gene3D" id="3.40.309.10">
    <property type="entry name" value="Aldehyde Dehydrogenase, Chain A, domain 2"/>
    <property type="match status" value="1"/>
</dbReference>
<dbReference type="GO" id="GO:0004777">
    <property type="term" value="F:succinate-semialdehyde dehydrogenase (NAD+) activity"/>
    <property type="evidence" value="ECO:0007669"/>
    <property type="project" value="TreeGrafter"/>
</dbReference>
<organism evidence="7 8">
    <name type="scientific">Pantoea ananatis (strain AJ13355)</name>
    <dbReference type="NCBI Taxonomy" id="932677"/>
    <lineage>
        <taxon>Bacteria</taxon>
        <taxon>Pseudomonadati</taxon>
        <taxon>Pseudomonadota</taxon>
        <taxon>Gammaproteobacteria</taxon>
        <taxon>Enterobacterales</taxon>
        <taxon>Erwiniaceae</taxon>
        <taxon>Pantoea</taxon>
    </lineage>
</organism>
<feature type="domain" description="Aldehyde dehydrogenase" evidence="6">
    <location>
        <begin position="15"/>
        <end position="470"/>
    </location>
</feature>
<reference evidence="8" key="1">
    <citation type="journal article" date="2012" name="Appl. Microbiol. Biotechnol.">
        <title>The complete genome sequence of Pantoea ananatis AJ13355, an organism with great biotechnological potential.</title>
        <authorList>
            <person name="Hara Y."/>
            <person name="Kadotani N."/>
            <person name="Izui H."/>
            <person name="Katashkina J.I."/>
            <person name="Kuvaeva T.M."/>
            <person name="Andreeva I.G."/>
            <person name="Golubeva L.I."/>
            <person name="Malko D.B."/>
            <person name="Makeev V.J."/>
            <person name="Mashko S.V."/>
            <person name="Kozlov Y.I."/>
        </authorList>
    </citation>
    <scope>NUCLEOTIDE SEQUENCE [LARGE SCALE GENOMIC DNA]</scope>
    <source>
        <strain evidence="8">AJ13355</strain>
    </source>
</reference>
<protein>
    <submittedName>
        <fullName evidence="7">Succinate-semialdehyde dehydrogenase [NADP+] SsdA</fullName>
    </submittedName>
</protein>
<dbReference type="InterPro" id="IPR016161">
    <property type="entry name" value="Ald_DH/histidinol_DH"/>
</dbReference>
<name>A0A0H3KUU3_PANAA</name>
<dbReference type="InterPro" id="IPR016160">
    <property type="entry name" value="Ald_DH_CS_CYS"/>
</dbReference>
<dbReference type="FunFam" id="3.40.605.10:FF:000012">
    <property type="entry name" value="NAD-dependent succinate-semialdehyde dehydrogenase"/>
    <property type="match status" value="1"/>
</dbReference>
<evidence type="ECO:0000256" key="2">
    <source>
        <dbReference type="ARBA" id="ARBA00022857"/>
    </source>
</evidence>
<dbReference type="Pfam" id="PF00171">
    <property type="entry name" value="Aldedh"/>
    <property type="match status" value="1"/>
</dbReference>
<comment type="similarity">
    <text evidence="1 5">Belongs to the aldehyde dehydrogenase family.</text>
</comment>
<evidence type="ECO:0000256" key="1">
    <source>
        <dbReference type="ARBA" id="ARBA00009986"/>
    </source>
</evidence>
<dbReference type="PROSITE" id="PS00687">
    <property type="entry name" value="ALDEHYDE_DEHYDR_GLU"/>
    <property type="match status" value="1"/>
</dbReference>
<dbReference type="SMR" id="A0A0H3KUU3"/>
<evidence type="ECO:0000256" key="5">
    <source>
        <dbReference type="RuleBase" id="RU003345"/>
    </source>
</evidence>
<dbReference type="KEGG" id="paj:PAJ_0731"/>
<keyword evidence="2" id="KW-0521">NADP</keyword>
<gene>
    <name evidence="7" type="primary">ssdA</name>
    <name evidence="7" type="ordered locus">PAJ_0731</name>
</gene>
<evidence type="ECO:0000313" key="7">
    <source>
        <dbReference type="EMBL" id="BAK10811.1"/>
    </source>
</evidence>
<evidence type="ECO:0000256" key="4">
    <source>
        <dbReference type="PROSITE-ProRule" id="PRU10007"/>
    </source>
</evidence>
<dbReference type="CDD" id="cd07100">
    <property type="entry name" value="ALDH_SSADH1_GabD1"/>
    <property type="match status" value="1"/>
</dbReference>
<dbReference type="FunFam" id="3.40.309.10:FF:000009">
    <property type="entry name" value="Aldehyde dehydrogenase A"/>
    <property type="match status" value="1"/>
</dbReference>
<dbReference type="HOGENOM" id="CLU_005391_0_2_6"/>
<dbReference type="PANTHER" id="PTHR43217:SF2">
    <property type="entry name" value="SUCCINATE-SEMIALDEHYDE DEHYDROGENASE [NADP(+)]"/>
    <property type="match status" value="1"/>
</dbReference>
<dbReference type="InterPro" id="IPR016162">
    <property type="entry name" value="Ald_DH_N"/>
</dbReference>
<evidence type="ECO:0000259" key="6">
    <source>
        <dbReference type="Pfam" id="PF00171"/>
    </source>
</evidence>
<feature type="active site" evidence="4">
    <location>
        <position position="247"/>
    </location>
</feature>